<dbReference type="CDD" id="cd00172">
    <property type="entry name" value="serpin"/>
    <property type="match status" value="1"/>
</dbReference>
<comment type="caution">
    <text evidence="3">The sequence shown here is derived from an EMBL/GenBank/DDBJ whole genome shotgun (WGS) entry which is preliminary data.</text>
</comment>
<dbReference type="GO" id="GO:0005615">
    <property type="term" value="C:extracellular space"/>
    <property type="evidence" value="ECO:0007669"/>
    <property type="project" value="InterPro"/>
</dbReference>
<evidence type="ECO:0000259" key="2">
    <source>
        <dbReference type="SMART" id="SM00093"/>
    </source>
</evidence>
<dbReference type="OrthoDB" id="5966977at2759"/>
<dbReference type="InterPro" id="IPR042178">
    <property type="entry name" value="Serpin_sf_1"/>
</dbReference>
<dbReference type="EMBL" id="JWZT01000051">
    <property type="protein sequence ID" value="KII75049.1"/>
    <property type="molecule type" value="Genomic_DNA"/>
</dbReference>
<evidence type="ECO:0000313" key="3">
    <source>
        <dbReference type="EMBL" id="KII72894.1"/>
    </source>
</evidence>
<dbReference type="Pfam" id="PF00079">
    <property type="entry name" value="Serpin"/>
    <property type="match status" value="1"/>
</dbReference>
<dbReference type="InterPro" id="IPR023796">
    <property type="entry name" value="Serpin_dom"/>
</dbReference>
<gene>
    <name evidence="3" type="ORF">RF11_12361</name>
    <name evidence="4" type="ORF">RF11_14430</name>
</gene>
<dbReference type="Gene3D" id="3.30.497.10">
    <property type="entry name" value="Antithrombin, subunit I, domain 2"/>
    <property type="match status" value="1"/>
</dbReference>
<dbReference type="InterPro" id="IPR042185">
    <property type="entry name" value="Serpin_sf_2"/>
</dbReference>
<dbReference type="PANTHER" id="PTHR11461:SF332">
    <property type="entry name" value="SERPIN DOMAIN-CONTAINING PROTEIN"/>
    <property type="match status" value="1"/>
</dbReference>
<feature type="domain" description="Serpin" evidence="2">
    <location>
        <begin position="11"/>
        <end position="371"/>
    </location>
</feature>
<dbReference type="GO" id="GO:0004867">
    <property type="term" value="F:serine-type endopeptidase inhibitor activity"/>
    <property type="evidence" value="ECO:0007669"/>
    <property type="project" value="InterPro"/>
</dbReference>
<dbReference type="Proteomes" id="UP000031668">
    <property type="component" value="Unassembled WGS sequence"/>
</dbReference>
<accession>A0A0C2J4Y2</accession>
<keyword evidence="5" id="KW-1185">Reference proteome</keyword>
<protein>
    <submittedName>
        <fullName evidence="3">Leukocyte elastase inhibitor</fullName>
    </submittedName>
</protein>
<dbReference type="SMART" id="SM00093">
    <property type="entry name" value="SERPIN"/>
    <property type="match status" value="1"/>
</dbReference>
<evidence type="ECO:0000313" key="4">
    <source>
        <dbReference type="EMBL" id="KII75049.1"/>
    </source>
</evidence>
<comment type="similarity">
    <text evidence="1">Belongs to the serpin family.</text>
</comment>
<sequence length="374" mass="43245">MSVEAINRFTFSVLHHLYVTENSTENFLFSGLGLYVILGAINIGLRSSNYDQLPAFFENDFEESYDNENWGNTDLAKRFQELSTNEKYQYGTRSVLFCSCYLYPVYERIIKSIFELDHTKIDLSNSNEAVTEINRQIFEGIFNVTPWNVVKESIRIKNKLHFISTINFVNDWVIKFNPSQTSSEMFYDRASNNILVETMNQFSEYHIYDPPYSSFKILFKRLKDPKLFAVIVLPKSGSSMNDALKDIKFDKMHIYFKDSEEKLVHLILPKFKILTSYNFGSTMKKLEITDIFHSQYSDFGKMTNSSVSIGSLIQVARFSVDENGVNTEDEEGLIGSTHQHMNNFRVNNPFLFLIYSNSDKLVHLSAIINNPNAA</sequence>
<dbReference type="InterPro" id="IPR000215">
    <property type="entry name" value="Serpin_fam"/>
</dbReference>
<proteinExistence type="inferred from homology"/>
<dbReference type="AlphaFoldDB" id="A0A0C2J4Y2"/>
<evidence type="ECO:0000256" key="1">
    <source>
        <dbReference type="RuleBase" id="RU000411"/>
    </source>
</evidence>
<reference evidence="3 5" key="1">
    <citation type="journal article" date="2014" name="Genome Biol. Evol.">
        <title>The genome of the myxosporean Thelohanellus kitauei shows adaptations to nutrient acquisition within its fish host.</title>
        <authorList>
            <person name="Yang Y."/>
            <person name="Xiong J."/>
            <person name="Zhou Z."/>
            <person name="Huo F."/>
            <person name="Miao W."/>
            <person name="Ran C."/>
            <person name="Liu Y."/>
            <person name="Zhang J."/>
            <person name="Feng J."/>
            <person name="Wang M."/>
            <person name="Wang M."/>
            <person name="Wang L."/>
            <person name="Yao B."/>
        </authorList>
    </citation>
    <scope>NUCLEOTIDE SEQUENCE [LARGE SCALE GENOMIC DNA]</scope>
    <source>
        <strain evidence="3">Wuqing</strain>
    </source>
</reference>
<dbReference type="PANTHER" id="PTHR11461">
    <property type="entry name" value="SERINE PROTEASE INHIBITOR, SERPIN"/>
    <property type="match status" value="1"/>
</dbReference>
<evidence type="ECO:0000313" key="5">
    <source>
        <dbReference type="Proteomes" id="UP000031668"/>
    </source>
</evidence>
<dbReference type="Gene3D" id="2.30.39.10">
    <property type="entry name" value="Alpha-1-antitrypsin, domain 1"/>
    <property type="match status" value="1"/>
</dbReference>
<organism evidence="3 5">
    <name type="scientific">Thelohanellus kitauei</name>
    <name type="common">Myxosporean</name>
    <dbReference type="NCBI Taxonomy" id="669202"/>
    <lineage>
        <taxon>Eukaryota</taxon>
        <taxon>Metazoa</taxon>
        <taxon>Cnidaria</taxon>
        <taxon>Myxozoa</taxon>
        <taxon>Myxosporea</taxon>
        <taxon>Bivalvulida</taxon>
        <taxon>Platysporina</taxon>
        <taxon>Myxobolidae</taxon>
        <taxon>Thelohanellus</taxon>
    </lineage>
</organism>
<dbReference type="SUPFAM" id="SSF56574">
    <property type="entry name" value="Serpins"/>
    <property type="match status" value="1"/>
</dbReference>
<name>A0A0C2J4Y2_THEKT</name>
<dbReference type="OMA" id="PAFFEND"/>
<dbReference type="InterPro" id="IPR036186">
    <property type="entry name" value="Serpin_sf"/>
</dbReference>
<dbReference type="EMBL" id="JWZT01001076">
    <property type="protein sequence ID" value="KII72894.1"/>
    <property type="molecule type" value="Genomic_DNA"/>
</dbReference>